<keyword evidence="5 6" id="KW-0472">Membrane</keyword>
<evidence type="ECO:0000313" key="8">
    <source>
        <dbReference type="Proteomes" id="UP000267096"/>
    </source>
</evidence>
<dbReference type="InterPro" id="IPR027417">
    <property type="entry name" value="P-loop_NTPase"/>
</dbReference>
<name>A0A0M3JYX5_ANISI</name>
<evidence type="ECO:0000256" key="2">
    <source>
        <dbReference type="ARBA" id="ARBA00022448"/>
    </source>
</evidence>
<dbReference type="PANTHER" id="PTHR48041">
    <property type="entry name" value="ABC TRANSPORTER G FAMILY MEMBER 28"/>
    <property type="match status" value="1"/>
</dbReference>
<dbReference type="Proteomes" id="UP000267096">
    <property type="component" value="Unassembled WGS sequence"/>
</dbReference>
<reference evidence="9" key="1">
    <citation type="submission" date="2017-02" db="UniProtKB">
        <authorList>
            <consortium name="WormBaseParasite"/>
        </authorList>
    </citation>
    <scope>IDENTIFICATION</scope>
</reference>
<dbReference type="PANTHER" id="PTHR48041:SF113">
    <property type="entry name" value="ATP-BINDING CASSETTE SUB-FAMILY G MEMBER 5"/>
    <property type="match status" value="1"/>
</dbReference>
<evidence type="ECO:0000256" key="3">
    <source>
        <dbReference type="ARBA" id="ARBA00022692"/>
    </source>
</evidence>
<keyword evidence="8" id="KW-1185">Reference proteome</keyword>
<keyword evidence="4 6" id="KW-1133">Transmembrane helix</keyword>
<evidence type="ECO:0000313" key="7">
    <source>
        <dbReference type="EMBL" id="VDK48926.1"/>
    </source>
</evidence>
<feature type="transmembrane region" description="Helical" evidence="6">
    <location>
        <begin position="342"/>
        <end position="371"/>
    </location>
</feature>
<evidence type="ECO:0000256" key="5">
    <source>
        <dbReference type="ARBA" id="ARBA00023136"/>
    </source>
</evidence>
<evidence type="ECO:0000313" key="9">
    <source>
        <dbReference type="WBParaSite" id="ASIM_0001367001-mRNA-1"/>
    </source>
</evidence>
<protein>
    <submittedName>
        <fullName evidence="9">ABC transporter domain-containing protein</fullName>
    </submittedName>
</protein>
<evidence type="ECO:0000256" key="1">
    <source>
        <dbReference type="ARBA" id="ARBA00004141"/>
    </source>
</evidence>
<reference evidence="7 8" key="2">
    <citation type="submission" date="2018-11" db="EMBL/GenBank/DDBJ databases">
        <authorList>
            <consortium name="Pathogen Informatics"/>
        </authorList>
    </citation>
    <scope>NUCLEOTIDE SEQUENCE [LARGE SCALE GENOMIC DNA]</scope>
</reference>
<dbReference type="GO" id="GO:0042626">
    <property type="term" value="F:ATPase-coupled transmembrane transporter activity"/>
    <property type="evidence" value="ECO:0007669"/>
    <property type="project" value="TreeGrafter"/>
</dbReference>
<keyword evidence="2" id="KW-0813">Transport</keyword>
<dbReference type="Gene3D" id="3.40.50.300">
    <property type="entry name" value="P-loop containing nucleotide triphosphate hydrolases"/>
    <property type="match status" value="1"/>
</dbReference>
<dbReference type="GO" id="GO:0043190">
    <property type="term" value="C:ATP-binding cassette (ABC) transporter complex"/>
    <property type="evidence" value="ECO:0007669"/>
    <property type="project" value="TreeGrafter"/>
</dbReference>
<feature type="transmembrane region" description="Helical" evidence="6">
    <location>
        <begin position="383"/>
        <end position="410"/>
    </location>
</feature>
<accession>A0A0M3JYX5</accession>
<proteinExistence type="predicted"/>
<comment type="subcellular location">
    <subcellularLocation>
        <location evidence="1">Membrane</location>
        <topology evidence="1">Multi-pass membrane protein</topology>
    </subcellularLocation>
</comment>
<dbReference type="InterPro" id="IPR050352">
    <property type="entry name" value="ABCG_transporters"/>
</dbReference>
<dbReference type="AlphaFoldDB" id="A0A0M3JYX5"/>
<feature type="transmembrane region" description="Helical" evidence="6">
    <location>
        <begin position="588"/>
        <end position="614"/>
    </location>
</feature>
<gene>
    <name evidence="7" type="ORF">ASIM_LOCUS13098</name>
</gene>
<organism evidence="9">
    <name type="scientific">Anisakis simplex</name>
    <name type="common">Herring worm</name>
    <dbReference type="NCBI Taxonomy" id="6269"/>
    <lineage>
        <taxon>Eukaryota</taxon>
        <taxon>Metazoa</taxon>
        <taxon>Ecdysozoa</taxon>
        <taxon>Nematoda</taxon>
        <taxon>Chromadorea</taxon>
        <taxon>Rhabditida</taxon>
        <taxon>Spirurina</taxon>
        <taxon>Ascaridomorpha</taxon>
        <taxon>Ascaridoidea</taxon>
        <taxon>Anisakidae</taxon>
        <taxon>Anisakis</taxon>
        <taxon>Anisakis simplex complex</taxon>
    </lineage>
</organism>
<sequence>MHARETKEVAMFIAKIHLYIDETCRAEMINTNLVDEKYVLECRNISFVKTINVGKWYAQLYNPPLHAQFLNDVSLEVHSDEIHGITGVAADRFNKFCAYISFSQPLIPTLTVKSTLDFYAELMISGIDDKRKKERVVTLMQDFDLITYGHVKVKSLRKSAKRRLLFCIYLLSDPVLILMDDPTKGIDALCGYQLMSLLNSYMIRYHRMAIVSMRYPRSDIYQLMTRITILFYGQTVYSGYNKQMPYYFRQNGYPCPNNENPAVYYLSLATTDRETSERYNETQNQAIKLIELFKQCNMPSQQRPLEPSVSEPIYPNTGHIPLCVLNKPDLFIRLFALIRRNVVVLLSMCDALLCRIILLPLCALCIAFYGIELPHQGPNMPSSLAALFFNCMLLFSFAGIFCAVSSYSVLRLQMAFEITNGLISSALGVLSFLIACLPIDILAISTSISILIWLINLSPGLFDYALISFLIWSSYQISFMTTVSLMNLIRSSFKAMFISLTFTASSIVYAGAFLRSPRSYASISSSIYYGESFPSSILCHQTGIKCTSVLYVVVPLSHKSKMSRNFGPKSRWNNGKDYLDEIYAEDEYSMNMTLCLVGIIFYMISLSVIVIVCYRGSVVRDDCNKLKR</sequence>
<keyword evidence="3 6" id="KW-0812">Transmembrane</keyword>
<evidence type="ECO:0000256" key="4">
    <source>
        <dbReference type="ARBA" id="ARBA00022989"/>
    </source>
</evidence>
<feature type="transmembrane region" description="Helical" evidence="6">
    <location>
        <begin position="422"/>
        <end position="455"/>
    </location>
</feature>
<feature type="transmembrane region" description="Helical" evidence="6">
    <location>
        <begin position="495"/>
        <end position="514"/>
    </location>
</feature>
<evidence type="ECO:0000256" key="6">
    <source>
        <dbReference type="SAM" id="Phobius"/>
    </source>
</evidence>
<dbReference type="OrthoDB" id="66620at2759"/>
<dbReference type="SUPFAM" id="SSF52540">
    <property type="entry name" value="P-loop containing nucleoside triphosphate hydrolases"/>
    <property type="match status" value="1"/>
</dbReference>
<dbReference type="EMBL" id="UYRR01031312">
    <property type="protein sequence ID" value="VDK48926.1"/>
    <property type="molecule type" value="Genomic_DNA"/>
</dbReference>
<dbReference type="WBParaSite" id="ASIM_0001367001-mRNA-1">
    <property type="protein sequence ID" value="ASIM_0001367001-mRNA-1"/>
    <property type="gene ID" value="ASIM_0001367001"/>
</dbReference>